<name>A0ABR3P970_9PEZI</name>
<keyword evidence="10" id="KW-0653">Protein transport</keyword>
<keyword evidence="7" id="KW-0813">Transport</keyword>
<feature type="region of interest" description="Disordered" evidence="18">
    <location>
        <begin position="179"/>
        <end position="236"/>
    </location>
</feature>
<evidence type="ECO:0000256" key="8">
    <source>
        <dbReference type="ARBA" id="ARBA00022692"/>
    </source>
</evidence>
<evidence type="ECO:0000256" key="16">
    <source>
        <dbReference type="ARBA" id="ARBA00023157"/>
    </source>
</evidence>
<evidence type="ECO:0000256" key="14">
    <source>
        <dbReference type="ARBA" id="ARBA00023128"/>
    </source>
</evidence>
<sequence>MRPHSLNFSLPSALLLLPALVSAVTLDCKHIRVDGQSFDLSELGGPRSVSLIEETPPSLTNTTFTVDICNPLQRTKGVPKADECAGGTRVCGIEYDYNLADNSSTIRKVIPIAGEYASSNGRSLDPVLTRLKNSAAHGDADREGVRVELKGGRYPFDKSSGQQQRAIIEFVCDAERTGLEGVGADSREKEEDNEKEETEGLLSVREEGDKKDGDDKKDEKDGKDEGDKSGDDKEQDSSLQLISYKLEGEGDRQIEVLRLNWRTKYACEGQTEHKPSDNGSSHWGFFTWFLIIVFMVVAAYLIFGSWLNYNRYGARGWDLLPHGDTIRDFPYAFMDWCKSLVSTVQTGSRGGYSAV</sequence>
<evidence type="ECO:0000256" key="7">
    <source>
        <dbReference type="ARBA" id="ARBA00022448"/>
    </source>
</evidence>
<dbReference type="InterPro" id="IPR018939">
    <property type="entry name" value="Autophagy-rel_prot_27"/>
</dbReference>
<keyword evidence="13" id="KW-0333">Golgi apparatus</keyword>
<keyword evidence="11 19" id="KW-1133">Transmembrane helix</keyword>
<organism evidence="22 23">
    <name type="scientific">Neodothiora populina</name>
    <dbReference type="NCBI Taxonomy" id="2781224"/>
    <lineage>
        <taxon>Eukaryota</taxon>
        <taxon>Fungi</taxon>
        <taxon>Dikarya</taxon>
        <taxon>Ascomycota</taxon>
        <taxon>Pezizomycotina</taxon>
        <taxon>Dothideomycetes</taxon>
        <taxon>Dothideomycetidae</taxon>
        <taxon>Dothideales</taxon>
        <taxon>Dothioraceae</taxon>
        <taxon>Neodothiora</taxon>
    </lineage>
</organism>
<evidence type="ECO:0000313" key="23">
    <source>
        <dbReference type="Proteomes" id="UP001562354"/>
    </source>
</evidence>
<dbReference type="PANTHER" id="PTHR15071:SF13">
    <property type="entry name" value="AUTOPHAGY-RELATED PROTEIN 27"/>
    <property type="match status" value="1"/>
</dbReference>
<keyword evidence="16" id="KW-1015">Disulfide bond</keyword>
<gene>
    <name evidence="22" type="ORF">AAFC00_003080</name>
</gene>
<dbReference type="Gene3D" id="2.70.130.10">
    <property type="entry name" value="Mannose-6-phosphate receptor binding domain"/>
    <property type="match status" value="1"/>
</dbReference>
<evidence type="ECO:0000313" key="22">
    <source>
        <dbReference type="EMBL" id="KAL1302726.1"/>
    </source>
</evidence>
<evidence type="ECO:0000256" key="15">
    <source>
        <dbReference type="ARBA" id="ARBA00023136"/>
    </source>
</evidence>
<feature type="chain" id="PRO_5045516606" description="Autophagy-related protein 27" evidence="20">
    <location>
        <begin position="24"/>
        <end position="355"/>
    </location>
</feature>
<evidence type="ECO:0000259" key="21">
    <source>
        <dbReference type="PROSITE" id="PS51914"/>
    </source>
</evidence>
<dbReference type="Proteomes" id="UP001562354">
    <property type="component" value="Unassembled WGS sequence"/>
</dbReference>
<dbReference type="PROSITE" id="PS51914">
    <property type="entry name" value="MRH"/>
    <property type="match status" value="1"/>
</dbReference>
<dbReference type="Pfam" id="PF09451">
    <property type="entry name" value="ATG27"/>
    <property type="match status" value="1"/>
</dbReference>
<evidence type="ECO:0000256" key="1">
    <source>
        <dbReference type="ARBA" id="ARBA00004304"/>
    </source>
</evidence>
<keyword evidence="17" id="KW-0968">Cytoplasmic vesicle</keyword>
<evidence type="ECO:0000256" key="13">
    <source>
        <dbReference type="ARBA" id="ARBA00023034"/>
    </source>
</evidence>
<dbReference type="GeneID" id="95976782"/>
<evidence type="ECO:0000256" key="20">
    <source>
        <dbReference type="SAM" id="SignalP"/>
    </source>
</evidence>
<evidence type="ECO:0000256" key="17">
    <source>
        <dbReference type="ARBA" id="ARBA00023329"/>
    </source>
</evidence>
<keyword evidence="8 19" id="KW-0812">Transmembrane</keyword>
<evidence type="ECO:0000256" key="4">
    <source>
        <dbReference type="ARBA" id="ARBA00004614"/>
    </source>
</evidence>
<feature type="domain" description="MRH" evidence="21">
    <location>
        <begin position="26"/>
        <end position="269"/>
    </location>
</feature>
<reference evidence="22 23" key="1">
    <citation type="submission" date="2024-07" db="EMBL/GenBank/DDBJ databases">
        <title>Draft sequence of the Neodothiora populina.</title>
        <authorList>
            <person name="Drown D.D."/>
            <person name="Schuette U.S."/>
            <person name="Buechlein A.B."/>
            <person name="Rusch D.R."/>
            <person name="Winton L.W."/>
            <person name="Adams G.A."/>
        </authorList>
    </citation>
    <scope>NUCLEOTIDE SEQUENCE [LARGE SCALE GENOMIC DNA]</scope>
    <source>
        <strain evidence="22 23">CPC 39397</strain>
    </source>
</reference>
<evidence type="ECO:0000256" key="5">
    <source>
        <dbReference type="ARBA" id="ARBA00005363"/>
    </source>
</evidence>
<keyword evidence="15 19" id="KW-0472">Membrane</keyword>
<feature type="signal peptide" evidence="20">
    <location>
        <begin position="1"/>
        <end position="23"/>
    </location>
</feature>
<comment type="subcellular location">
    <subcellularLocation>
        <location evidence="2">Cytoplasmic vesicle membrane</location>
        <topology evidence="2">Single-pass type I membrane protein</topology>
    </subcellularLocation>
    <subcellularLocation>
        <location evidence="4">Golgi apparatus membrane</location>
        <topology evidence="4">Single-pass type I membrane protein</topology>
    </subcellularLocation>
    <subcellularLocation>
        <location evidence="1">Mitochondrion membrane</location>
        <topology evidence="1">Single-pass membrane protein</topology>
    </subcellularLocation>
    <subcellularLocation>
        <location evidence="3">Preautophagosomal structure membrane</location>
        <topology evidence="3">Single-pass type I membrane protein</topology>
    </subcellularLocation>
</comment>
<feature type="transmembrane region" description="Helical" evidence="19">
    <location>
        <begin position="283"/>
        <end position="303"/>
    </location>
</feature>
<keyword evidence="9 20" id="KW-0732">Signal</keyword>
<comment type="caution">
    <text evidence="22">The sequence shown here is derived from an EMBL/GenBank/DDBJ whole genome shotgun (WGS) entry which is preliminary data.</text>
</comment>
<evidence type="ECO:0000256" key="9">
    <source>
        <dbReference type="ARBA" id="ARBA00022729"/>
    </source>
</evidence>
<dbReference type="EMBL" id="JBFMKM010000012">
    <property type="protein sequence ID" value="KAL1302726.1"/>
    <property type="molecule type" value="Genomic_DNA"/>
</dbReference>
<dbReference type="InterPro" id="IPR044865">
    <property type="entry name" value="MRH_dom"/>
</dbReference>
<evidence type="ECO:0000256" key="19">
    <source>
        <dbReference type="SAM" id="Phobius"/>
    </source>
</evidence>
<keyword evidence="14" id="KW-0496">Mitochondrion</keyword>
<feature type="compositionally biased region" description="Basic and acidic residues" evidence="18">
    <location>
        <begin position="204"/>
        <end position="236"/>
    </location>
</feature>
<accession>A0ABR3P970</accession>
<dbReference type="RefSeq" id="XP_069199002.1">
    <property type="nucleotide sequence ID" value="XM_069342500.1"/>
</dbReference>
<evidence type="ECO:0000256" key="2">
    <source>
        <dbReference type="ARBA" id="ARBA00004358"/>
    </source>
</evidence>
<keyword evidence="12" id="KW-0072">Autophagy</keyword>
<comment type="similarity">
    <text evidence="5">Belongs to the ATG27 family.</text>
</comment>
<evidence type="ECO:0000256" key="6">
    <source>
        <dbReference type="ARBA" id="ARBA00013776"/>
    </source>
</evidence>
<evidence type="ECO:0000256" key="10">
    <source>
        <dbReference type="ARBA" id="ARBA00022927"/>
    </source>
</evidence>
<evidence type="ECO:0000256" key="18">
    <source>
        <dbReference type="SAM" id="MobiDB-lite"/>
    </source>
</evidence>
<dbReference type="InterPro" id="IPR009011">
    <property type="entry name" value="Man6P_isomerase_rcpt-bd_dom_sf"/>
</dbReference>
<proteinExistence type="inferred from homology"/>
<protein>
    <recommendedName>
        <fullName evidence="6">Autophagy-related protein 27</fullName>
    </recommendedName>
</protein>
<dbReference type="PANTHER" id="PTHR15071">
    <property type="entry name" value="MANNOSE-6-PHOSPHATE RECEPTOR FAMILY MEMBER"/>
    <property type="match status" value="1"/>
</dbReference>
<evidence type="ECO:0000256" key="3">
    <source>
        <dbReference type="ARBA" id="ARBA00004472"/>
    </source>
</evidence>
<keyword evidence="23" id="KW-1185">Reference proteome</keyword>
<evidence type="ECO:0000256" key="12">
    <source>
        <dbReference type="ARBA" id="ARBA00023006"/>
    </source>
</evidence>
<evidence type="ECO:0000256" key="11">
    <source>
        <dbReference type="ARBA" id="ARBA00022989"/>
    </source>
</evidence>